<sequence length="61" mass="7337">MENNKKVIMPFGKYAGEYVEDILYGSDSGKDYFKFLLNQEWFEKKYKGLYRVVKKLVEDED</sequence>
<evidence type="ECO:0000313" key="1">
    <source>
        <dbReference type="EMBL" id="QJA75156.1"/>
    </source>
</evidence>
<name>A0A6M3JYE3_9ZZZZ</name>
<protein>
    <submittedName>
        <fullName evidence="1">Uncharacterized protein</fullName>
    </submittedName>
</protein>
<gene>
    <name evidence="1" type="ORF">MM415A01863_0004</name>
</gene>
<reference evidence="1" key="1">
    <citation type="submission" date="2020-03" db="EMBL/GenBank/DDBJ databases">
        <title>The deep terrestrial virosphere.</title>
        <authorList>
            <person name="Holmfeldt K."/>
            <person name="Nilsson E."/>
            <person name="Simone D."/>
            <person name="Lopez-Fernandez M."/>
            <person name="Wu X."/>
            <person name="de Brujin I."/>
            <person name="Lundin D."/>
            <person name="Andersson A."/>
            <person name="Bertilsson S."/>
            <person name="Dopson M."/>
        </authorList>
    </citation>
    <scope>NUCLEOTIDE SEQUENCE</scope>
    <source>
        <strain evidence="1">MM415A01863</strain>
    </source>
</reference>
<accession>A0A6M3JYE3</accession>
<dbReference type="EMBL" id="MT142144">
    <property type="protein sequence ID" value="QJA75156.1"/>
    <property type="molecule type" value="Genomic_DNA"/>
</dbReference>
<dbReference type="AlphaFoldDB" id="A0A6M3JYE3"/>
<organism evidence="1">
    <name type="scientific">viral metagenome</name>
    <dbReference type="NCBI Taxonomy" id="1070528"/>
    <lineage>
        <taxon>unclassified sequences</taxon>
        <taxon>metagenomes</taxon>
        <taxon>organismal metagenomes</taxon>
    </lineage>
</organism>
<proteinExistence type="predicted"/>